<sequence>MSASIESCERQFNLFPGNVDVTVGCIKCLTDISTLLVADDAQDWAACKRLDQICCGNREAPQMHPQVKPKGDRSIGGLHCRRGDGAQYVALRFEAYLKIFHVVIAGAGKVEHIGHLVDQGGCEPDDFRSGPNLLAVGCGCSPVFHEESPPYCGGCSDHCAEETEDVVGFSAKMLEQNCCPYGAARSSGGEHDLDLLIGWLQSHRCAPAASRGAYVE</sequence>
<name>A0A1T5CH30_9SPHN</name>
<proteinExistence type="predicted"/>
<accession>A0A1T5CH30</accession>
<dbReference type="EMBL" id="FUYM01000004">
    <property type="protein sequence ID" value="SKB58802.1"/>
    <property type="molecule type" value="Genomic_DNA"/>
</dbReference>
<dbReference type="Proteomes" id="UP000189818">
    <property type="component" value="Unassembled WGS sequence"/>
</dbReference>
<evidence type="ECO:0000313" key="1">
    <source>
        <dbReference type="EMBL" id="SKB58802.1"/>
    </source>
</evidence>
<organism evidence="1 2">
    <name type="scientific">Rhizorhabdus histidinilytica</name>
    <dbReference type="NCBI Taxonomy" id="439228"/>
    <lineage>
        <taxon>Bacteria</taxon>
        <taxon>Pseudomonadati</taxon>
        <taxon>Pseudomonadota</taxon>
        <taxon>Alphaproteobacteria</taxon>
        <taxon>Sphingomonadales</taxon>
        <taxon>Sphingomonadaceae</taxon>
        <taxon>Rhizorhabdus</taxon>
    </lineage>
</organism>
<reference evidence="2" key="1">
    <citation type="submission" date="2017-02" db="EMBL/GenBank/DDBJ databases">
        <authorList>
            <person name="Varghese N."/>
            <person name="Submissions S."/>
        </authorList>
    </citation>
    <scope>NUCLEOTIDE SEQUENCE [LARGE SCALE GENOMIC DNA]</scope>
    <source>
        <strain evidence="2">UM2</strain>
    </source>
</reference>
<keyword evidence="2" id="KW-1185">Reference proteome</keyword>
<protein>
    <submittedName>
        <fullName evidence="1">Uncharacterized protein</fullName>
    </submittedName>
</protein>
<evidence type="ECO:0000313" key="2">
    <source>
        <dbReference type="Proteomes" id="UP000189818"/>
    </source>
</evidence>
<gene>
    <name evidence="1" type="ORF">SAMN06295920_10462</name>
</gene>
<dbReference type="AlphaFoldDB" id="A0A1T5CH30"/>